<feature type="compositionally biased region" description="Low complexity" evidence="1">
    <location>
        <begin position="133"/>
        <end position="147"/>
    </location>
</feature>
<keyword evidence="2" id="KW-0812">Transmembrane</keyword>
<dbReference type="RefSeq" id="WP_283832903.1">
    <property type="nucleotide sequence ID" value="NZ_JASJEU010000024.1"/>
</dbReference>
<feature type="compositionally biased region" description="Basic and acidic residues" evidence="1">
    <location>
        <begin position="113"/>
        <end position="131"/>
    </location>
</feature>
<evidence type="ECO:0000313" key="3">
    <source>
        <dbReference type="EMBL" id="MDJ1651556.1"/>
    </source>
</evidence>
<evidence type="ECO:0000256" key="1">
    <source>
        <dbReference type="SAM" id="MobiDB-lite"/>
    </source>
</evidence>
<keyword evidence="4" id="KW-1185">Reference proteome</keyword>
<keyword evidence="2" id="KW-0472">Membrane</keyword>
<keyword evidence="2" id="KW-1133">Transmembrane helix</keyword>
<feature type="compositionally biased region" description="Low complexity" evidence="1">
    <location>
        <begin position="68"/>
        <end position="106"/>
    </location>
</feature>
<organism evidence="3 4">
    <name type="scientific">Gordonibacter faecis</name>
    <dbReference type="NCBI Taxonomy" id="3047475"/>
    <lineage>
        <taxon>Bacteria</taxon>
        <taxon>Bacillati</taxon>
        <taxon>Actinomycetota</taxon>
        <taxon>Coriobacteriia</taxon>
        <taxon>Eggerthellales</taxon>
        <taxon>Eggerthellaceae</taxon>
        <taxon>Gordonibacter</taxon>
    </lineage>
</organism>
<dbReference type="EMBL" id="JASJEU010000024">
    <property type="protein sequence ID" value="MDJ1651556.1"/>
    <property type="molecule type" value="Genomic_DNA"/>
</dbReference>
<gene>
    <name evidence="3" type="ORF">QNJ86_12150</name>
</gene>
<protein>
    <submittedName>
        <fullName evidence="3">Alcohol dehydrogenase</fullName>
    </submittedName>
</protein>
<reference evidence="3 4" key="1">
    <citation type="submission" date="2023-05" db="EMBL/GenBank/DDBJ databases">
        <title>Gordonibacter KGMB12511T sp. nov., isolated from faeces of healthy Korean.</title>
        <authorList>
            <person name="Kim H.S."/>
            <person name="Kim J.-S."/>
            <person name="Suh M.K."/>
            <person name="Eom M.K."/>
            <person name="Do H.E."/>
            <person name="Lee J.-S."/>
        </authorList>
    </citation>
    <scope>NUCLEOTIDE SEQUENCE [LARGE SCALE GENOMIC DNA]</scope>
    <source>
        <strain evidence="3 4">KGMB12511</strain>
    </source>
</reference>
<accession>A0ABT7DSQ4</accession>
<name>A0ABT7DSQ4_9ACTN</name>
<evidence type="ECO:0000256" key="2">
    <source>
        <dbReference type="SAM" id="Phobius"/>
    </source>
</evidence>
<dbReference type="Proteomes" id="UP001232750">
    <property type="component" value="Unassembled WGS sequence"/>
</dbReference>
<feature type="region of interest" description="Disordered" evidence="1">
    <location>
        <begin position="68"/>
        <end position="164"/>
    </location>
</feature>
<sequence>MSVTSREKIALLVFAGLIVLSLCGLGWYILAGHSWNVAASNLDDTFGSMEGYTAIVYPGTADPAIAAAAKQDQAEKGSGASATSGSTTAPEAAGLGEEPLGAGAPLDGAQVPDGEKSADQGREADAPKKPVDASGTPATDADAAPSAEPKSTPDASIDTSTDAAKKKKTLNVADAQKSYEDKGATVFALDTKNLSTYEEGVILKKGEHRFGVFSVARPASSIMLEKQIAYFKRHQVDFVVALVDDKERVKDVEGIDIVLSTQDEDLFVMGETVEGTFYVDAPELGSVGAIIISPHNVVSAKVIQEL</sequence>
<feature type="transmembrane region" description="Helical" evidence="2">
    <location>
        <begin position="9"/>
        <end position="30"/>
    </location>
</feature>
<comment type="caution">
    <text evidence="3">The sequence shown here is derived from an EMBL/GenBank/DDBJ whole genome shotgun (WGS) entry which is preliminary data.</text>
</comment>
<evidence type="ECO:0000313" key="4">
    <source>
        <dbReference type="Proteomes" id="UP001232750"/>
    </source>
</evidence>
<proteinExistence type="predicted"/>
<feature type="compositionally biased region" description="Polar residues" evidence="1">
    <location>
        <begin position="153"/>
        <end position="162"/>
    </location>
</feature>